<feature type="compositionally biased region" description="Basic and acidic residues" evidence="1">
    <location>
        <begin position="103"/>
        <end position="112"/>
    </location>
</feature>
<comment type="caution">
    <text evidence="3">The sequence shown here is derived from an EMBL/GenBank/DDBJ whole genome shotgun (WGS) entry which is preliminary data.</text>
</comment>
<feature type="compositionally biased region" description="Low complexity" evidence="1">
    <location>
        <begin position="164"/>
        <end position="180"/>
    </location>
</feature>
<dbReference type="InterPro" id="IPR036936">
    <property type="entry name" value="CRIB_dom_sf"/>
</dbReference>
<dbReference type="Pfam" id="PF00786">
    <property type="entry name" value="PBD"/>
    <property type="match status" value="1"/>
</dbReference>
<name>A0AAN9M5D5_CANGL</name>
<dbReference type="PROSITE" id="PS50108">
    <property type="entry name" value="CRIB"/>
    <property type="match status" value="1"/>
</dbReference>
<dbReference type="CDD" id="cd00132">
    <property type="entry name" value="CRIB"/>
    <property type="match status" value="1"/>
</dbReference>
<evidence type="ECO:0000256" key="1">
    <source>
        <dbReference type="SAM" id="MobiDB-lite"/>
    </source>
</evidence>
<dbReference type="Gene3D" id="3.90.810.10">
    <property type="entry name" value="CRIB domain"/>
    <property type="match status" value="1"/>
</dbReference>
<feature type="region of interest" description="Disordered" evidence="1">
    <location>
        <begin position="48"/>
        <end position="203"/>
    </location>
</feature>
<keyword evidence="4" id="KW-1185">Reference proteome</keyword>
<evidence type="ECO:0000313" key="4">
    <source>
        <dbReference type="Proteomes" id="UP001367508"/>
    </source>
</evidence>
<gene>
    <name evidence="3" type="ORF">VNO77_16359</name>
</gene>
<feature type="domain" description="CRIB" evidence="2">
    <location>
        <begin position="30"/>
        <end position="43"/>
    </location>
</feature>
<proteinExistence type="predicted"/>
<organism evidence="3 4">
    <name type="scientific">Canavalia gladiata</name>
    <name type="common">Sword bean</name>
    <name type="synonym">Dolichos gladiatus</name>
    <dbReference type="NCBI Taxonomy" id="3824"/>
    <lineage>
        <taxon>Eukaryota</taxon>
        <taxon>Viridiplantae</taxon>
        <taxon>Streptophyta</taxon>
        <taxon>Embryophyta</taxon>
        <taxon>Tracheophyta</taxon>
        <taxon>Spermatophyta</taxon>
        <taxon>Magnoliopsida</taxon>
        <taxon>eudicotyledons</taxon>
        <taxon>Gunneridae</taxon>
        <taxon>Pentapetalae</taxon>
        <taxon>rosids</taxon>
        <taxon>fabids</taxon>
        <taxon>Fabales</taxon>
        <taxon>Fabaceae</taxon>
        <taxon>Papilionoideae</taxon>
        <taxon>50 kb inversion clade</taxon>
        <taxon>NPAAA clade</taxon>
        <taxon>indigoferoid/millettioid clade</taxon>
        <taxon>Phaseoleae</taxon>
        <taxon>Canavalia</taxon>
    </lineage>
</organism>
<dbReference type="PANTHER" id="PTHR46325:SF39">
    <property type="entry name" value="CRIB DOMAIN-CONTAINING PROTEIN RIC8"/>
    <property type="match status" value="1"/>
</dbReference>
<evidence type="ECO:0000259" key="2">
    <source>
        <dbReference type="PROSITE" id="PS50108"/>
    </source>
</evidence>
<dbReference type="EMBL" id="JAYMYQ010000003">
    <property type="protein sequence ID" value="KAK7345748.1"/>
    <property type="molecule type" value="Genomic_DNA"/>
</dbReference>
<dbReference type="AlphaFoldDB" id="A0AAN9M5D5"/>
<dbReference type="Proteomes" id="UP001367508">
    <property type="component" value="Unassembled WGS sequence"/>
</dbReference>
<dbReference type="SMART" id="SM00285">
    <property type="entry name" value="PBD"/>
    <property type="match status" value="1"/>
</dbReference>
<feature type="compositionally biased region" description="Polar residues" evidence="1">
    <location>
        <begin position="129"/>
        <end position="142"/>
    </location>
</feature>
<dbReference type="InterPro" id="IPR000095">
    <property type="entry name" value="CRIB_dom"/>
</dbReference>
<dbReference type="PANTHER" id="PTHR46325">
    <property type="entry name" value="CRIB DOMAIN-CONTAINING PROTEIN RIC8"/>
    <property type="match status" value="1"/>
</dbReference>
<dbReference type="FunFam" id="3.90.810.10:FF:000029">
    <property type="entry name" value="Elongation factor Ts, mitochondrial"/>
    <property type="match status" value="1"/>
</dbReference>
<protein>
    <recommendedName>
        <fullName evidence="2">CRIB domain-containing protein</fullName>
    </recommendedName>
</protein>
<evidence type="ECO:0000313" key="3">
    <source>
        <dbReference type="EMBL" id="KAK7345748.1"/>
    </source>
</evidence>
<sequence>MSGNKVKGFLKGFRYISQIFENDKDQDIQIGYPTDVKHVAHIGWDGPSVNSPSWMNEFKSSPGFASPPVNGGQENGVKWAEGVKRDLPELPKASRRGVTTDSPTREKSEKTRQPRKSSNKSSQLKDSSDGSNSTQQFMSTDPFSPARTPPDIPRKSRRKKSKENSTGSSSSKLRSKVQSSDPNVDSMPKSKDKQCSFEENETL</sequence>
<accession>A0AAN9M5D5</accession>
<reference evidence="3 4" key="1">
    <citation type="submission" date="2024-01" db="EMBL/GenBank/DDBJ databases">
        <title>The genomes of 5 underutilized Papilionoideae crops provide insights into root nodulation and disease resistanc.</title>
        <authorList>
            <person name="Jiang F."/>
        </authorList>
    </citation>
    <scope>NUCLEOTIDE SEQUENCE [LARGE SCALE GENOMIC DNA]</scope>
    <source>
        <strain evidence="3">LVBAO_FW01</strain>
        <tissue evidence="3">Leaves</tissue>
    </source>
</reference>